<dbReference type="InterPro" id="IPR043128">
    <property type="entry name" value="Rev_trsase/Diguanyl_cyclase"/>
</dbReference>
<dbReference type="InterPro" id="IPR058594">
    <property type="entry name" value="PB1-like_dom_pln"/>
</dbReference>
<dbReference type="Pfam" id="PF26130">
    <property type="entry name" value="PB1-like"/>
    <property type="match status" value="1"/>
</dbReference>
<dbReference type="InterPro" id="IPR000477">
    <property type="entry name" value="RT_dom"/>
</dbReference>
<keyword evidence="3" id="KW-1185">Reference proteome</keyword>
<gene>
    <name evidence="2" type="ORF">CCAM_LOCUS41257</name>
</gene>
<dbReference type="Pfam" id="PF00078">
    <property type="entry name" value="RVT_1"/>
    <property type="match status" value="1"/>
</dbReference>
<evidence type="ECO:0000259" key="1">
    <source>
        <dbReference type="PROSITE" id="PS50878"/>
    </source>
</evidence>
<accession>A0A484NDK0</accession>
<dbReference type="PANTHER" id="PTHR46238:SF8">
    <property type="entry name" value="ENDONUCLEASE_EXONUCLEASE_PHOSPHATASE DOMAIN-CONTAINING PROTEIN"/>
    <property type="match status" value="1"/>
</dbReference>
<dbReference type="PANTHER" id="PTHR46238">
    <property type="entry name" value="REVERSE TRANSCRIPTASE DOMAIN-CONTAINING PROTEIN"/>
    <property type="match status" value="1"/>
</dbReference>
<proteinExistence type="predicted"/>
<dbReference type="CDD" id="cd01650">
    <property type="entry name" value="RT_nLTR_like"/>
    <property type="match status" value="1"/>
</dbReference>
<dbReference type="Proteomes" id="UP000595140">
    <property type="component" value="Unassembled WGS sequence"/>
</dbReference>
<feature type="domain" description="Reverse transcriptase" evidence="1">
    <location>
        <begin position="305"/>
        <end position="568"/>
    </location>
</feature>
<organism evidence="2 3">
    <name type="scientific">Cuscuta campestris</name>
    <dbReference type="NCBI Taxonomy" id="132261"/>
    <lineage>
        <taxon>Eukaryota</taxon>
        <taxon>Viridiplantae</taxon>
        <taxon>Streptophyta</taxon>
        <taxon>Embryophyta</taxon>
        <taxon>Tracheophyta</taxon>
        <taxon>Spermatophyta</taxon>
        <taxon>Magnoliopsida</taxon>
        <taxon>eudicotyledons</taxon>
        <taxon>Gunneridae</taxon>
        <taxon>Pentapetalae</taxon>
        <taxon>asterids</taxon>
        <taxon>lamiids</taxon>
        <taxon>Solanales</taxon>
        <taxon>Convolvulaceae</taxon>
        <taxon>Cuscuteae</taxon>
        <taxon>Cuscuta</taxon>
        <taxon>Cuscuta subgen. Grammica</taxon>
        <taxon>Cuscuta sect. Cleistogrammica</taxon>
    </lineage>
</organism>
<sequence>MDDGKMDLFMWHGGKFVDEPVLCYVGGKKHRFTEIDKDLVSPFELKYLYEGIEGNINPVSFFYNAPGKQPSDGLMEIKCDSDMLTFLKAHEGLGVATVYAESDQSGKVLASKTLLAIGDESNKASRDLQVKHGVISKEPMNIQNASGGLLGIVEEEIDWEELIITGDKFCDFEYSRSTRGKGFTYGQSGEEDFESEIDDNEVPDEAYEGIEGSSDEDCVIKRAKNVAFERLYKDIEEKGSVNTLFRLAKSGASRVYCRRICLGEVVRALRGMRSGRALGPDEIPVEFWKHTGRGAWVWLTKLFNVIFRIARMPDEWRESLLVPLFKGKGDIQSCENYRGIKLLSHTMKVWERVIEYRVRKGVCISENQFGFMRGRSTTEAIRLVRRLMEEYRAMKKDLHMVFIDLEKAYDRVPREVLWRCLETRRVLIAYTRAIKDMYDVAMTRVRTSGGDSESFSVGMGLHQGSALSPFLFALVMDVLTQGVQEGVPWCMLFADDIVLIDDTREGLNDKLERWRLALETKGFRISSNKTEYMECHFSGRETESEVEVRIDSHVVPKVNRFRYLGSVIQADGELDGDVGHRVGVAWAKWRLASGVLCDPKISPRMKGKFYRSVVRPAMLYGAECWAVKKTHVRRMHAAEMRMLRWMCGKTRLDRISNEVIRCHVGMAPVEDKLREARLRWFGHVRRRDADAPVRRCERITVIGGSRGRGRPRKNCKEVIMQDLGLLTLTEDMALDRNLWWTRIKVAG</sequence>
<name>A0A484NDK0_9ASTE</name>
<dbReference type="Gene3D" id="3.30.70.270">
    <property type="match status" value="1"/>
</dbReference>
<dbReference type="SUPFAM" id="SSF56672">
    <property type="entry name" value="DNA/RNA polymerases"/>
    <property type="match status" value="1"/>
</dbReference>
<reference evidence="2 3" key="1">
    <citation type="submission" date="2018-04" db="EMBL/GenBank/DDBJ databases">
        <authorList>
            <person name="Vogel A."/>
        </authorList>
    </citation>
    <scope>NUCLEOTIDE SEQUENCE [LARGE SCALE GENOMIC DNA]</scope>
</reference>
<evidence type="ECO:0000313" key="2">
    <source>
        <dbReference type="EMBL" id="VFQ99481.1"/>
    </source>
</evidence>
<dbReference type="EMBL" id="OOIL02006662">
    <property type="protein sequence ID" value="VFQ99481.1"/>
    <property type="molecule type" value="Genomic_DNA"/>
</dbReference>
<evidence type="ECO:0000313" key="3">
    <source>
        <dbReference type="Proteomes" id="UP000595140"/>
    </source>
</evidence>
<dbReference type="OrthoDB" id="515277at2759"/>
<dbReference type="InterPro" id="IPR043502">
    <property type="entry name" value="DNA/RNA_pol_sf"/>
</dbReference>
<dbReference type="AlphaFoldDB" id="A0A484NDK0"/>
<dbReference type="PROSITE" id="PS50878">
    <property type="entry name" value="RT_POL"/>
    <property type="match status" value="1"/>
</dbReference>
<protein>
    <recommendedName>
        <fullName evidence="1">Reverse transcriptase domain-containing protein</fullName>
    </recommendedName>
</protein>